<dbReference type="GO" id="GO:0000270">
    <property type="term" value="P:peptidoglycan metabolic process"/>
    <property type="evidence" value="ECO:0007669"/>
    <property type="project" value="TreeGrafter"/>
</dbReference>
<proteinExistence type="predicted"/>
<dbReference type="Gene3D" id="1.25.40.10">
    <property type="entry name" value="Tetratricopeptide repeat domain"/>
    <property type="match status" value="1"/>
</dbReference>
<reference evidence="4 5" key="1">
    <citation type="submission" date="2018-06" db="EMBL/GenBank/DDBJ databases">
        <authorList>
            <consortium name="Pathogen Informatics"/>
            <person name="Doyle S."/>
        </authorList>
    </citation>
    <scope>NUCLEOTIDE SEQUENCE [LARGE SCALE GENOMIC DNA]</scope>
    <source>
        <strain evidence="4 5">NCTC9380</strain>
    </source>
</reference>
<accession>A0A378NFI8</accession>
<dbReference type="InterPro" id="IPR011990">
    <property type="entry name" value="TPR-like_helical_dom_sf"/>
</dbReference>
<evidence type="ECO:0000259" key="3">
    <source>
        <dbReference type="Pfam" id="PF02698"/>
    </source>
</evidence>
<feature type="chain" id="PRO_5016920222" evidence="2">
    <location>
        <begin position="25"/>
        <end position="372"/>
    </location>
</feature>
<evidence type="ECO:0000256" key="2">
    <source>
        <dbReference type="SAM" id="SignalP"/>
    </source>
</evidence>
<dbReference type="PROSITE" id="PS50005">
    <property type="entry name" value="TPR"/>
    <property type="match status" value="1"/>
</dbReference>
<dbReference type="RefSeq" id="WP_006251838.1">
    <property type="nucleotide sequence ID" value="NZ_CP017484.1"/>
</dbReference>
<dbReference type="Pfam" id="PF02698">
    <property type="entry name" value="DUF218"/>
    <property type="match status" value="1"/>
</dbReference>
<dbReference type="PANTHER" id="PTHR30336">
    <property type="entry name" value="INNER MEMBRANE PROTEIN, PROBABLE PERMEASE"/>
    <property type="match status" value="1"/>
</dbReference>
<dbReference type="InterPro" id="IPR019734">
    <property type="entry name" value="TPR_rpt"/>
</dbReference>
<dbReference type="CDD" id="cd06259">
    <property type="entry name" value="YdcF-like"/>
    <property type="match status" value="1"/>
</dbReference>
<evidence type="ECO:0000313" key="4">
    <source>
        <dbReference type="EMBL" id="STY67181.1"/>
    </source>
</evidence>
<dbReference type="GO" id="GO:0043164">
    <property type="term" value="P:Gram-negative-bacterium-type cell wall biogenesis"/>
    <property type="evidence" value="ECO:0007669"/>
    <property type="project" value="TreeGrafter"/>
</dbReference>
<dbReference type="InterPro" id="IPR051599">
    <property type="entry name" value="Cell_Envelope_Assoc"/>
</dbReference>
<keyword evidence="2" id="KW-0732">Signal</keyword>
<evidence type="ECO:0000313" key="5">
    <source>
        <dbReference type="Proteomes" id="UP000254031"/>
    </source>
</evidence>
<name>A0A378NFI8_MANHA</name>
<keyword evidence="1" id="KW-0802">TPR repeat</keyword>
<protein>
    <submittedName>
        <fullName evidence="4">DUF218 domain</fullName>
    </submittedName>
</protein>
<dbReference type="EMBL" id="UGPL01000006">
    <property type="protein sequence ID" value="STY67181.1"/>
    <property type="molecule type" value="Genomic_DNA"/>
</dbReference>
<feature type="signal peptide" evidence="2">
    <location>
        <begin position="1"/>
        <end position="24"/>
    </location>
</feature>
<dbReference type="GO" id="GO:0005886">
    <property type="term" value="C:plasma membrane"/>
    <property type="evidence" value="ECO:0007669"/>
    <property type="project" value="TreeGrafter"/>
</dbReference>
<dbReference type="SUPFAM" id="SSF48452">
    <property type="entry name" value="TPR-like"/>
    <property type="match status" value="1"/>
</dbReference>
<gene>
    <name evidence="4" type="ORF">NCTC9380_02531</name>
</gene>
<sequence length="372" mass="41357">MKKIKTTLSALALSLSLISVNSWAIPADYLSQDNISQYDKAFNFVLAKVLPAPKGKEDGRGAPIEHLVIQYAPDYVDDPYLKEDVLNFRRWYWQAMYASLDQKVKEKPTYLNTYRLQAEAYFVNKEYREALSQLDQILRQNPRDVHALAMTVLASRVLEDTEQETARLSALKQLAPEVAQRMTDFFAFTEQTLAASYGNEPQTAMIPDTIAVFGSTPNKDGTPSPLLLDRLQKTKEMAQKFPQAKIIVSGGAVKTEFAEADVMAKWLSENGIEKDRLLLDPVARDTPGNAVGIIKLMQTYNGKKVLGIGTLQHIPRATAVLKGYAQHIGYPIEMDSVGGGKPATPGKAKIEALYTYVNVARSMGLFELGDFK</sequence>
<dbReference type="Proteomes" id="UP000254031">
    <property type="component" value="Unassembled WGS sequence"/>
</dbReference>
<feature type="repeat" description="TPR" evidence="1">
    <location>
        <begin position="111"/>
        <end position="144"/>
    </location>
</feature>
<dbReference type="AlphaFoldDB" id="A0A378NFI8"/>
<organism evidence="4 5">
    <name type="scientific">Mannheimia haemolytica</name>
    <name type="common">Pasteurella haemolytica</name>
    <dbReference type="NCBI Taxonomy" id="75985"/>
    <lineage>
        <taxon>Bacteria</taxon>
        <taxon>Pseudomonadati</taxon>
        <taxon>Pseudomonadota</taxon>
        <taxon>Gammaproteobacteria</taxon>
        <taxon>Pasteurellales</taxon>
        <taxon>Pasteurellaceae</taxon>
        <taxon>Mannheimia</taxon>
    </lineage>
</organism>
<dbReference type="PANTHER" id="PTHR30336:SF4">
    <property type="entry name" value="ENVELOPE BIOGENESIS FACTOR ELYC"/>
    <property type="match status" value="1"/>
</dbReference>
<evidence type="ECO:0000256" key="1">
    <source>
        <dbReference type="PROSITE-ProRule" id="PRU00339"/>
    </source>
</evidence>
<feature type="domain" description="DUF218" evidence="3">
    <location>
        <begin position="208"/>
        <end position="324"/>
    </location>
</feature>
<dbReference type="InterPro" id="IPR003848">
    <property type="entry name" value="DUF218"/>
</dbReference>